<gene>
    <name evidence="5" type="ORF">AMTR_s00009p00222030</name>
</gene>
<dbReference type="InterPro" id="IPR004140">
    <property type="entry name" value="Exo70"/>
</dbReference>
<dbReference type="Gene3D" id="1.20.1280.170">
    <property type="entry name" value="Exocyst complex component Exo70"/>
    <property type="match status" value="1"/>
</dbReference>
<comment type="function">
    <text evidence="3">Component of the exocyst complex.</text>
</comment>
<evidence type="ECO:0000256" key="2">
    <source>
        <dbReference type="ARBA" id="ARBA00022448"/>
    </source>
</evidence>
<keyword evidence="3" id="KW-0653">Protein transport</keyword>
<name>W1NGQ2_AMBTC</name>
<keyword evidence="3" id="KW-0268">Exocytosis</keyword>
<dbReference type="PANTHER" id="PTHR12542">
    <property type="entry name" value="EXOCYST COMPLEX PROTEIN EXO70"/>
    <property type="match status" value="1"/>
</dbReference>
<dbReference type="eggNOG" id="KOG2344">
    <property type="taxonomic scope" value="Eukaryota"/>
</dbReference>
<evidence type="ECO:0000259" key="4">
    <source>
        <dbReference type="Pfam" id="PF03081"/>
    </source>
</evidence>
<dbReference type="GO" id="GO:0015031">
    <property type="term" value="P:protein transport"/>
    <property type="evidence" value="ECO:0007669"/>
    <property type="project" value="UniProtKB-KW"/>
</dbReference>
<keyword evidence="2 3" id="KW-0813">Transport</keyword>
<evidence type="ECO:0000256" key="3">
    <source>
        <dbReference type="RuleBase" id="RU365026"/>
    </source>
</evidence>
<dbReference type="InterPro" id="IPR016159">
    <property type="entry name" value="Cullin_repeat-like_dom_sf"/>
</dbReference>
<dbReference type="AlphaFoldDB" id="W1NGQ2"/>
<evidence type="ECO:0000313" key="6">
    <source>
        <dbReference type="Proteomes" id="UP000017836"/>
    </source>
</evidence>
<dbReference type="STRING" id="13333.W1NGQ2"/>
<dbReference type="Pfam" id="PF03081">
    <property type="entry name" value="Exo70_C"/>
    <property type="match status" value="1"/>
</dbReference>
<evidence type="ECO:0000313" key="5">
    <source>
        <dbReference type="EMBL" id="ERM94977.1"/>
    </source>
</evidence>
<dbReference type="GO" id="GO:0006887">
    <property type="term" value="P:exocytosis"/>
    <property type="evidence" value="ECO:0007669"/>
    <property type="project" value="UniProtKB-KW"/>
</dbReference>
<accession>W1NGQ2</accession>
<dbReference type="SUPFAM" id="SSF74788">
    <property type="entry name" value="Cullin repeat-like"/>
    <property type="match status" value="1"/>
</dbReference>
<evidence type="ECO:0000256" key="1">
    <source>
        <dbReference type="ARBA" id="ARBA00006756"/>
    </source>
</evidence>
<dbReference type="InterPro" id="IPR046364">
    <property type="entry name" value="Exo70_C"/>
</dbReference>
<dbReference type="HOGENOM" id="CLU_2486324_0_0_1"/>
<dbReference type="EMBL" id="KI397501">
    <property type="protein sequence ID" value="ERM94977.1"/>
    <property type="molecule type" value="Genomic_DNA"/>
</dbReference>
<dbReference type="Proteomes" id="UP000017836">
    <property type="component" value="Unassembled WGS sequence"/>
</dbReference>
<dbReference type="Gramene" id="ERM94977">
    <property type="protein sequence ID" value="ERM94977"/>
    <property type="gene ID" value="AMTR_s00009p00222030"/>
</dbReference>
<keyword evidence="6" id="KW-1185">Reference proteome</keyword>
<protein>
    <recommendedName>
        <fullName evidence="3">Exocyst subunit Exo70 family protein</fullName>
    </recommendedName>
</protein>
<dbReference type="PANTHER" id="PTHR12542:SF127">
    <property type="entry name" value="EXOCYST COMPLEX COMPONENT EXO70C1"/>
    <property type="match status" value="1"/>
</dbReference>
<reference evidence="6" key="1">
    <citation type="journal article" date="2013" name="Science">
        <title>The Amborella genome and the evolution of flowering plants.</title>
        <authorList>
            <consortium name="Amborella Genome Project"/>
        </authorList>
    </citation>
    <scope>NUCLEOTIDE SEQUENCE [LARGE SCALE GENOMIC DNA]</scope>
</reference>
<dbReference type="GO" id="GO:0005546">
    <property type="term" value="F:phosphatidylinositol-4,5-bisphosphate binding"/>
    <property type="evidence" value="ECO:0007669"/>
    <property type="project" value="InterPro"/>
</dbReference>
<organism evidence="5 6">
    <name type="scientific">Amborella trichopoda</name>
    <dbReference type="NCBI Taxonomy" id="13333"/>
    <lineage>
        <taxon>Eukaryota</taxon>
        <taxon>Viridiplantae</taxon>
        <taxon>Streptophyta</taxon>
        <taxon>Embryophyta</taxon>
        <taxon>Tracheophyta</taxon>
        <taxon>Spermatophyta</taxon>
        <taxon>Magnoliopsida</taxon>
        <taxon>Amborellales</taxon>
        <taxon>Amborellaceae</taxon>
        <taxon>Amborella</taxon>
    </lineage>
</organism>
<proteinExistence type="inferred from homology"/>
<sequence length="87" mass="10279">MQWETLEIEIRKWMNAFRRIAIVYFPSKQRLCEEVFGKDATVDSLFQNLAKGVVIQLLNFAEAVAMSKRSTEKLFKFLDIYETLRDV</sequence>
<feature type="domain" description="Exocyst complex subunit Exo70 C-terminal" evidence="4">
    <location>
        <begin position="12"/>
        <end position="87"/>
    </location>
</feature>
<comment type="similarity">
    <text evidence="1 3">Belongs to the EXO70 family.</text>
</comment>
<dbReference type="GO" id="GO:0000145">
    <property type="term" value="C:exocyst"/>
    <property type="evidence" value="ECO:0007669"/>
    <property type="project" value="InterPro"/>
</dbReference>